<dbReference type="EMBL" id="LBTX01000020">
    <property type="protein sequence ID" value="KKQ49063.1"/>
    <property type="molecule type" value="Genomic_DNA"/>
</dbReference>
<comment type="caution">
    <text evidence="7">The sequence shown here is derived from an EMBL/GenBank/DDBJ whole genome shotgun (WGS) entry which is preliminary data.</text>
</comment>
<feature type="transmembrane region" description="Helical" evidence="5">
    <location>
        <begin position="84"/>
        <end position="104"/>
    </location>
</feature>
<evidence type="ECO:0000256" key="2">
    <source>
        <dbReference type="ARBA" id="ARBA00022692"/>
    </source>
</evidence>
<keyword evidence="4 5" id="KW-0472">Membrane</keyword>
<evidence type="ECO:0000259" key="6">
    <source>
        <dbReference type="Pfam" id="PF04932"/>
    </source>
</evidence>
<dbReference type="Proteomes" id="UP000034231">
    <property type="component" value="Unassembled WGS sequence"/>
</dbReference>
<feature type="transmembrane region" description="Helical" evidence="5">
    <location>
        <begin position="7"/>
        <end position="23"/>
    </location>
</feature>
<sequence length="355" mass="41324">MALVTKIALYLTIILFFFGQLFRLQLLNISFPIFDIALLFLAFSNLLSNKFNLKNLHSWVIYFSLFSLLTLVLNWFRFPFSLSSFFYWLRLVSLLSLFLFPLNIDQKTDKFFRLILWSGLIFGFIQYIFWPDFTYFSTLNWDPHLYRLLGTFFDPTFTGLIFLLFLIKIYFSSQTKLFLIPIYFGLALTYSRSSLLAFMIVFAFIAIIKKNLKIFLISLLIFVSTIIILPRMPGEGTKLERTSSIKAKIANYKSGLKLFFTSPIVGVGYNNLSTIRPDKNSHANSGFDGSLLTICVTTGLIGLFLFSKIFIQNLGSTSLYWQSILLTVFIHSLFANSLLYPWILFFLAFEFRYRK</sequence>
<proteinExistence type="predicted"/>
<reference evidence="7 8" key="1">
    <citation type="journal article" date="2015" name="Nature">
        <title>rRNA introns, odd ribosomes, and small enigmatic genomes across a large radiation of phyla.</title>
        <authorList>
            <person name="Brown C.T."/>
            <person name="Hug L.A."/>
            <person name="Thomas B.C."/>
            <person name="Sharon I."/>
            <person name="Castelle C.J."/>
            <person name="Singh A."/>
            <person name="Wilkins M.J."/>
            <person name="Williams K.H."/>
            <person name="Banfield J.F."/>
        </authorList>
    </citation>
    <scope>NUCLEOTIDE SEQUENCE [LARGE SCALE GENOMIC DNA]</scope>
</reference>
<feature type="transmembrane region" description="Helical" evidence="5">
    <location>
        <begin position="59"/>
        <end position="78"/>
    </location>
</feature>
<evidence type="ECO:0000256" key="4">
    <source>
        <dbReference type="ARBA" id="ARBA00023136"/>
    </source>
</evidence>
<dbReference type="InterPro" id="IPR051533">
    <property type="entry name" value="WaaL-like"/>
</dbReference>
<evidence type="ECO:0000313" key="7">
    <source>
        <dbReference type="EMBL" id="KKQ49063.1"/>
    </source>
</evidence>
<dbReference type="AlphaFoldDB" id="A0A0G0I147"/>
<keyword evidence="3 5" id="KW-1133">Transmembrane helix</keyword>
<evidence type="ECO:0000256" key="3">
    <source>
        <dbReference type="ARBA" id="ARBA00022989"/>
    </source>
</evidence>
<protein>
    <recommendedName>
        <fullName evidence="6">O-antigen ligase-related domain-containing protein</fullName>
    </recommendedName>
</protein>
<feature type="transmembrane region" description="Helical" evidence="5">
    <location>
        <begin position="323"/>
        <end position="349"/>
    </location>
</feature>
<gene>
    <name evidence="7" type="ORF">US68_C0020G0013</name>
</gene>
<feature type="domain" description="O-antigen ligase-related" evidence="6">
    <location>
        <begin position="179"/>
        <end position="306"/>
    </location>
</feature>
<feature type="transmembrane region" description="Helical" evidence="5">
    <location>
        <begin position="149"/>
        <end position="171"/>
    </location>
</feature>
<feature type="transmembrane region" description="Helical" evidence="5">
    <location>
        <begin position="111"/>
        <end position="129"/>
    </location>
</feature>
<evidence type="ECO:0000256" key="1">
    <source>
        <dbReference type="ARBA" id="ARBA00004141"/>
    </source>
</evidence>
<feature type="transmembrane region" description="Helical" evidence="5">
    <location>
        <begin position="214"/>
        <end position="232"/>
    </location>
</feature>
<feature type="transmembrane region" description="Helical" evidence="5">
    <location>
        <begin position="183"/>
        <end position="208"/>
    </location>
</feature>
<dbReference type="PANTHER" id="PTHR37422">
    <property type="entry name" value="TEICHURONIC ACID BIOSYNTHESIS PROTEIN TUAE"/>
    <property type="match status" value="1"/>
</dbReference>
<evidence type="ECO:0000256" key="5">
    <source>
        <dbReference type="SAM" id="Phobius"/>
    </source>
</evidence>
<comment type="subcellular location">
    <subcellularLocation>
        <location evidence="1">Membrane</location>
        <topology evidence="1">Multi-pass membrane protein</topology>
    </subcellularLocation>
</comment>
<organism evidence="7 8">
    <name type="scientific">Candidatus Shapirobacteria bacterium GW2011_GWE1_38_10</name>
    <dbReference type="NCBI Taxonomy" id="1618488"/>
    <lineage>
        <taxon>Bacteria</taxon>
        <taxon>Candidatus Shapironibacteriota</taxon>
    </lineage>
</organism>
<dbReference type="GO" id="GO:0016020">
    <property type="term" value="C:membrane"/>
    <property type="evidence" value="ECO:0007669"/>
    <property type="project" value="UniProtKB-SubCell"/>
</dbReference>
<accession>A0A0G0I147</accession>
<evidence type="ECO:0000313" key="8">
    <source>
        <dbReference type="Proteomes" id="UP000034231"/>
    </source>
</evidence>
<dbReference type="InterPro" id="IPR007016">
    <property type="entry name" value="O-antigen_ligase-rel_domated"/>
</dbReference>
<dbReference type="PANTHER" id="PTHR37422:SF17">
    <property type="entry name" value="O-ANTIGEN LIGASE"/>
    <property type="match status" value="1"/>
</dbReference>
<keyword evidence="2 5" id="KW-0812">Transmembrane</keyword>
<dbReference type="Pfam" id="PF04932">
    <property type="entry name" value="Wzy_C"/>
    <property type="match status" value="1"/>
</dbReference>
<feature type="transmembrane region" description="Helical" evidence="5">
    <location>
        <begin position="29"/>
        <end position="47"/>
    </location>
</feature>
<feature type="transmembrane region" description="Helical" evidence="5">
    <location>
        <begin position="289"/>
        <end position="311"/>
    </location>
</feature>
<name>A0A0G0I147_9BACT</name>